<evidence type="ECO:0000259" key="3">
    <source>
        <dbReference type="PROSITE" id="PS50006"/>
    </source>
</evidence>
<reference evidence="5" key="1">
    <citation type="submission" date="2010-03" db="EMBL/GenBank/DDBJ databases">
        <title>Complete sequence of Mobiluncus curtisii ATCC 43063.</title>
        <authorList>
            <person name="Muzny D."/>
            <person name="Qin X."/>
            <person name="Deng J."/>
            <person name="Jiang H."/>
            <person name="Liu Y."/>
            <person name="Qu J."/>
            <person name="Song X.-Z."/>
            <person name="Zhang L."/>
            <person name="Thornton R."/>
            <person name="Coyle M."/>
            <person name="Francisco L."/>
            <person name="Jackson L."/>
            <person name="Javaid M."/>
            <person name="Korchina V."/>
            <person name="Kovar C."/>
            <person name="Mata R."/>
            <person name="Mathew T."/>
            <person name="Ngo R."/>
            <person name="Nguyen L."/>
            <person name="Nguyen N."/>
            <person name="Okwuonu G."/>
            <person name="Ongeri F."/>
            <person name="Pham C."/>
            <person name="Simmons D."/>
            <person name="Wilczek-Boney K."/>
            <person name="Hale W."/>
            <person name="Jakkamsetti A."/>
            <person name="Pham P."/>
            <person name="Ruth R."/>
            <person name="San Lucas F."/>
            <person name="Warren J."/>
            <person name="Zhang J."/>
            <person name="Zhao Z."/>
            <person name="Zhou C."/>
            <person name="Zhu D."/>
            <person name="Lee S."/>
            <person name="Bess C."/>
            <person name="Blankenburg K."/>
            <person name="Forbes L."/>
            <person name="Fu Q."/>
            <person name="Gubbala S."/>
            <person name="Hirani K."/>
            <person name="Jayaseelan J.C."/>
            <person name="Lara F."/>
            <person name="Munidasa M."/>
            <person name="Palculict T."/>
            <person name="Patil S."/>
            <person name="Pu L.-L."/>
            <person name="Saada N."/>
            <person name="Tang L."/>
            <person name="Weissenberger G."/>
            <person name="Zhu Y."/>
            <person name="Hemphill L."/>
            <person name="Shang Y."/>
            <person name="Youmans B."/>
            <person name="Ayvaz T."/>
            <person name="Ross M."/>
            <person name="Santibanez J."/>
            <person name="Aqrawi P."/>
            <person name="Gross S."/>
            <person name="Joshi V."/>
            <person name="Fowler G."/>
            <person name="Nazareth L."/>
            <person name="Reid J."/>
            <person name="Worley K."/>
            <person name="Petrosino J."/>
            <person name="Highlander S."/>
            <person name="Gibbs R."/>
            <person name="Gibbs R."/>
        </authorList>
    </citation>
    <scope>NUCLEOTIDE SEQUENCE [LARGE SCALE GENOMIC DNA]</scope>
    <source>
        <strain evidence="5">ATCC 43063 / DSM 2711 / V125</strain>
    </source>
</reference>
<protein>
    <submittedName>
        <fullName evidence="4">FHA domain protein</fullName>
    </submittedName>
</protein>
<dbReference type="PANTHER" id="PTHR23308">
    <property type="entry name" value="NUCLEAR INHIBITOR OF PROTEIN PHOSPHATASE-1"/>
    <property type="match status" value="1"/>
</dbReference>
<feature type="domain" description="FHA" evidence="3">
    <location>
        <begin position="214"/>
        <end position="263"/>
    </location>
</feature>
<evidence type="ECO:0000313" key="4">
    <source>
        <dbReference type="EMBL" id="ADI66959.1"/>
    </source>
</evidence>
<dbReference type="STRING" id="548479.HMPREF0573_10640"/>
<dbReference type="Pfam" id="PF12401">
    <property type="entry name" value="FhaA_N"/>
    <property type="match status" value="1"/>
</dbReference>
<dbReference type="PROSITE" id="PS50006">
    <property type="entry name" value="FHA_DOMAIN"/>
    <property type="match status" value="1"/>
</dbReference>
<dbReference type="SMART" id="SM00240">
    <property type="entry name" value="FHA"/>
    <property type="match status" value="1"/>
</dbReference>
<dbReference type="InterPro" id="IPR022128">
    <property type="entry name" value="FhaA_N"/>
</dbReference>
<organism evidence="4 5">
    <name type="scientific">Mobiluncus curtisii (strain ATCC 43063 / DSM 2711 / V125)</name>
    <name type="common">Falcivibrio vaginalis</name>
    <dbReference type="NCBI Taxonomy" id="548479"/>
    <lineage>
        <taxon>Bacteria</taxon>
        <taxon>Bacillati</taxon>
        <taxon>Actinomycetota</taxon>
        <taxon>Actinomycetes</taxon>
        <taxon>Actinomycetales</taxon>
        <taxon>Actinomycetaceae</taxon>
        <taxon>Mobiluncus</taxon>
    </lineage>
</organism>
<feature type="region of interest" description="Disordered" evidence="2">
    <location>
        <begin position="118"/>
        <end position="158"/>
    </location>
</feature>
<proteinExistence type="predicted"/>
<sequence>MASLRKEGVLEFFDRVKSKLQRSGTDKPIDVTQAIRQAMDRGATPMSRERTVAPNYFEISLTPETDAAFEQWGKEALLQEFVRDANAYATEQNYSLTGSVYVEFTPLNPEQRRLEVRARSVSGARPVSSMEPGTPAQSAVPPSSANLEPRPAPTQAPAREELAWKPLESAAPAAPAHLSDTTNPAESELLARHEQKPLLEVVGGQTYLLVGERTVVGRGHNVDITLNDSGVSHQHFEIVQVGTNYVLRDLGSTNGTFVEGNRVNEATLLDRNVVTAGRVKMIFWRQAASPRES</sequence>
<dbReference type="InterPro" id="IPR008984">
    <property type="entry name" value="SMAD_FHA_dom_sf"/>
</dbReference>
<evidence type="ECO:0000256" key="2">
    <source>
        <dbReference type="SAM" id="MobiDB-lite"/>
    </source>
</evidence>
<dbReference type="AlphaFoldDB" id="D6ZJR0"/>
<dbReference type="HOGENOM" id="CLU_047963_1_1_11"/>
<accession>D6ZJR0</accession>
<dbReference type="SUPFAM" id="SSF49879">
    <property type="entry name" value="SMAD/FHA domain"/>
    <property type="match status" value="1"/>
</dbReference>
<dbReference type="InterPro" id="IPR042287">
    <property type="entry name" value="FhaA_N_sf"/>
</dbReference>
<dbReference type="eggNOG" id="COG1716">
    <property type="taxonomic scope" value="Bacteria"/>
</dbReference>
<dbReference type="Gene3D" id="3.30.2320.60">
    <property type="entry name" value="FhaA, phosphopeptide-binding domain (DUF3662)"/>
    <property type="match status" value="1"/>
</dbReference>
<gene>
    <name evidence="4" type="ordered locus">HMPREF0573_10640</name>
</gene>
<dbReference type="InterPro" id="IPR050923">
    <property type="entry name" value="Cell_Proc_Reg/RNA_Proc"/>
</dbReference>
<dbReference type="EMBL" id="CP001992">
    <property type="protein sequence ID" value="ADI66959.1"/>
    <property type="molecule type" value="Genomic_DNA"/>
</dbReference>
<dbReference type="KEGG" id="mcu:HMPREF0573_10640"/>
<evidence type="ECO:0000313" key="5">
    <source>
        <dbReference type="Proteomes" id="UP000006742"/>
    </source>
</evidence>
<feature type="compositionally biased region" description="Polar residues" evidence="2">
    <location>
        <begin position="135"/>
        <end position="146"/>
    </location>
</feature>
<dbReference type="Gene3D" id="2.60.200.20">
    <property type="match status" value="1"/>
</dbReference>
<dbReference type="Pfam" id="PF00498">
    <property type="entry name" value="FHA"/>
    <property type="match status" value="1"/>
</dbReference>
<evidence type="ECO:0000256" key="1">
    <source>
        <dbReference type="ARBA" id="ARBA00022553"/>
    </source>
</evidence>
<dbReference type="CDD" id="cd00060">
    <property type="entry name" value="FHA"/>
    <property type="match status" value="1"/>
</dbReference>
<dbReference type="InterPro" id="IPR000253">
    <property type="entry name" value="FHA_dom"/>
</dbReference>
<dbReference type="Proteomes" id="UP000006742">
    <property type="component" value="Chromosome"/>
</dbReference>
<keyword evidence="1" id="KW-0597">Phosphoprotein</keyword>
<keyword evidence="5" id="KW-1185">Reference proteome</keyword>
<name>D6ZJR0_MOBCV</name>